<dbReference type="AlphaFoldDB" id="A0A059NW66"/>
<dbReference type="InterPro" id="IPR002477">
    <property type="entry name" value="Peptidoglycan-bd-like"/>
</dbReference>
<dbReference type="InterPro" id="IPR036365">
    <property type="entry name" value="PGBD-like_sf"/>
</dbReference>
<protein>
    <submittedName>
        <fullName evidence="3">Spore cortex-lytic enzyme</fullName>
    </submittedName>
</protein>
<evidence type="ECO:0000259" key="2">
    <source>
        <dbReference type="PROSITE" id="PS51272"/>
    </source>
</evidence>
<comment type="caution">
    <text evidence="3">The sequence shown here is derived from an EMBL/GenBank/DDBJ whole genome shotgun (WGS) entry which is preliminary data.</text>
</comment>
<dbReference type="GO" id="GO:0008745">
    <property type="term" value="F:N-acetylmuramoyl-L-alanine amidase activity"/>
    <property type="evidence" value="ECO:0007669"/>
    <property type="project" value="InterPro"/>
</dbReference>
<dbReference type="Pfam" id="PF00395">
    <property type="entry name" value="SLH"/>
    <property type="match status" value="1"/>
</dbReference>
<evidence type="ECO:0000256" key="1">
    <source>
        <dbReference type="ARBA" id="ARBA00022729"/>
    </source>
</evidence>
<gene>
    <name evidence="3" type="ORF">BN983_00773</name>
</gene>
<dbReference type="Pfam" id="PF01520">
    <property type="entry name" value="Amidase_3"/>
    <property type="match status" value="1"/>
</dbReference>
<reference evidence="4" key="1">
    <citation type="submission" date="2014-03" db="EMBL/GenBank/DDBJ databases">
        <authorList>
            <person name="Urmite Genomes U."/>
        </authorList>
    </citation>
    <scope>NUCLEOTIDE SEQUENCE [LARGE SCALE GENOMIC DNA]</scope>
    <source>
        <strain evidence="4">HD-03</strain>
    </source>
</reference>
<feature type="domain" description="SLH" evidence="2">
    <location>
        <begin position="261"/>
        <end position="319"/>
    </location>
</feature>
<dbReference type="SUPFAM" id="SSF53187">
    <property type="entry name" value="Zn-dependent exopeptidases"/>
    <property type="match status" value="1"/>
</dbReference>
<dbReference type="SUPFAM" id="SSF47090">
    <property type="entry name" value="PGBD-like"/>
    <property type="match status" value="1"/>
</dbReference>
<dbReference type="PROSITE" id="PS51272">
    <property type="entry name" value="SLH"/>
    <property type="match status" value="1"/>
</dbReference>
<accession>A0A059NW66</accession>
<name>A0A059NW66_9BACI</name>
<dbReference type="InterPro" id="IPR001119">
    <property type="entry name" value="SLH_dom"/>
</dbReference>
<evidence type="ECO:0000313" key="4">
    <source>
        <dbReference type="Proteomes" id="UP000028868"/>
    </source>
</evidence>
<sequence>MSKHLIVLGHGKGPGGVYDPGATGCGTSEDKFLNKEFLPVLKKYAPSNVAFYTTKNMFAYRDANKVAGYDSVTELHLDWANGASGGHVIIYKGYNPDNVDKSIRDAIKRYVGLRMSGGISRRNNLYNLNVFAKRGITYRLIELGFINNAKDMSAIRRNIENYAIDILSAITGKKIEKKEKGYLSLGDVNDDVKELQRYLRKLGYNLAVDGSYGEITERTVKSFQKQYGLKVDGYFGPSSRKKLEEVLSENKEEKQMEKNLKETGFKDVPDNEYYSKAIKWAKDKKITKGIGNDEFGLGDELTREDFITMLHRYHKEFGE</sequence>
<keyword evidence="4" id="KW-1185">Reference proteome</keyword>
<dbReference type="RefSeq" id="WP_051743999.1">
    <property type="nucleotide sequence ID" value="NZ_CCDI010000001.1"/>
</dbReference>
<keyword evidence="1" id="KW-0732">Signal</keyword>
<dbReference type="GO" id="GO:0009253">
    <property type="term" value="P:peptidoglycan catabolic process"/>
    <property type="evidence" value="ECO:0007669"/>
    <property type="project" value="InterPro"/>
</dbReference>
<dbReference type="InterPro" id="IPR002508">
    <property type="entry name" value="MurNAc-LAA_cat"/>
</dbReference>
<dbReference type="Pfam" id="PF01471">
    <property type="entry name" value="PG_binding_1"/>
    <property type="match status" value="1"/>
</dbReference>
<organism evidence="3 4">
    <name type="scientific">Halobacillus karajensis</name>
    <dbReference type="NCBI Taxonomy" id="195088"/>
    <lineage>
        <taxon>Bacteria</taxon>
        <taxon>Bacillati</taxon>
        <taxon>Bacillota</taxon>
        <taxon>Bacilli</taxon>
        <taxon>Bacillales</taxon>
        <taxon>Bacillaceae</taxon>
        <taxon>Halobacillus</taxon>
    </lineage>
</organism>
<dbReference type="Proteomes" id="UP000028868">
    <property type="component" value="Unassembled WGS sequence"/>
</dbReference>
<dbReference type="Gene3D" id="1.10.101.10">
    <property type="entry name" value="PGBD-like superfamily/PGBD"/>
    <property type="match status" value="1"/>
</dbReference>
<evidence type="ECO:0000313" key="3">
    <source>
        <dbReference type="EMBL" id="CDQ22560.1"/>
    </source>
</evidence>
<dbReference type="InterPro" id="IPR036366">
    <property type="entry name" value="PGBDSf"/>
</dbReference>
<reference evidence="3 4" key="2">
    <citation type="submission" date="2014-05" db="EMBL/GenBank/DDBJ databases">
        <title>Draft genome sequence of Halobacillus karajensis HK-03.</title>
        <authorList>
            <person name="Khelaifia S."/>
            <person name="Croce O."/>
            <person name="Lagier J.C."/>
            <person name="Raoult D."/>
        </authorList>
    </citation>
    <scope>NUCLEOTIDE SEQUENCE [LARGE SCALE GENOMIC DNA]</scope>
    <source>
        <strain evidence="3 4">HD-03</strain>
    </source>
</reference>
<dbReference type="EMBL" id="CCDI010000001">
    <property type="protein sequence ID" value="CDQ22560.1"/>
    <property type="molecule type" value="Genomic_DNA"/>
</dbReference>
<proteinExistence type="predicted"/>
<dbReference type="Gene3D" id="3.40.630.40">
    <property type="entry name" value="Zn-dependent exopeptidases"/>
    <property type="match status" value="1"/>
</dbReference>